<evidence type="ECO:0000313" key="2">
    <source>
        <dbReference type="EMBL" id="KAG7531257.1"/>
    </source>
</evidence>
<dbReference type="Proteomes" id="UP000812966">
    <property type="component" value="Unassembled WGS sequence"/>
</dbReference>
<dbReference type="GO" id="GO:0044732">
    <property type="term" value="C:mitotic spindle pole body"/>
    <property type="evidence" value="ECO:0007669"/>
    <property type="project" value="TreeGrafter"/>
</dbReference>
<proteinExistence type="predicted"/>
<feature type="compositionally biased region" description="Low complexity" evidence="1">
    <location>
        <begin position="747"/>
        <end position="758"/>
    </location>
</feature>
<dbReference type="AlphaFoldDB" id="A0A8K0JP55"/>
<dbReference type="GO" id="GO:1990334">
    <property type="term" value="C:Bfa1-Bub2 complex"/>
    <property type="evidence" value="ECO:0007669"/>
    <property type="project" value="InterPro"/>
</dbReference>
<evidence type="ECO:0000313" key="3">
    <source>
        <dbReference type="Proteomes" id="UP000812966"/>
    </source>
</evidence>
<feature type="compositionally biased region" description="Low complexity" evidence="1">
    <location>
        <begin position="766"/>
        <end position="782"/>
    </location>
</feature>
<feature type="compositionally biased region" description="Basic residues" evidence="1">
    <location>
        <begin position="514"/>
        <end position="523"/>
    </location>
</feature>
<feature type="compositionally biased region" description="Basic and acidic residues" evidence="1">
    <location>
        <begin position="124"/>
        <end position="135"/>
    </location>
</feature>
<feature type="region of interest" description="Disordered" evidence="1">
    <location>
        <begin position="1"/>
        <end position="80"/>
    </location>
</feature>
<feature type="region of interest" description="Disordered" evidence="1">
    <location>
        <begin position="188"/>
        <end position="239"/>
    </location>
</feature>
<dbReference type="GO" id="GO:0005096">
    <property type="term" value="F:GTPase activator activity"/>
    <property type="evidence" value="ECO:0007669"/>
    <property type="project" value="InterPro"/>
</dbReference>
<dbReference type="PANTHER" id="PTHR35140">
    <property type="entry name" value="MITOTIC CHECK POINT PROTEIN BFA1"/>
    <property type="match status" value="1"/>
</dbReference>
<name>A0A8K0JP55_9TREE</name>
<comment type="caution">
    <text evidence="2">The sequence shown here is derived from an EMBL/GenBank/DDBJ whole genome shotgun (WGS) entry which is preliminary data.</text>
</comment>
<feature type="compositionally biased region" description="Low complexity" evidence="1">
    <location>
        <begin position="271"/>
        <end position="280"/>
    </location>
</feature>
<feature type="compositionally biased region" description="Low complexity" evidence="1">
    <location>
        <begin position="693"/>
        <end position="712"/>
    </location>
</feature>
<organism evidence="2 3">
    <name type="scientific">Filobasidium floriforme</name>
    <dbReference type="NCBI Taxonomy" id="5210"/>
    <lineage>
        <taxon>Eukaryota</taxon>
        <taxon>Fungi</taxon>
        <taxon>Dikarya</taxon>
        <taxon>Basidiomycota</taxon>
        <taxon>Agaricomycotina</taxon>
        <taxon>Tremellomycetes</taxon>
        <taxon>Filobasidiales</taxon>
        <taxon>Filobasidiaceae</taxon>
        <taxon>Filobasidium</taxon>
    </lineage>
</organism>
<reference evidence="2" key="1">
    <citation type="submission" date="2020-04" db="EMBL/GenBank/DDBJ databases">
        <title>Analysis of mating type loci in Filobasidium floriforme.</title>
        <authorList>
            <person name="Nowrousian M."/>
        </authorList>
    </citation>
    <scope>NUCLEOTIDE SEQUENCE</scope>
    <source>
        <strain evidence="2">CBS 6242</strain>
    </source>
</reference>
<feature type="region of interest" description="Disordered" evidence="1">
    <location>
        <begin position="724"/>
        <end position="792"/>
    </location>
</feature>
<gene>
    <name evidence="2" type="ORF">FFLO_04499</name>
</gene>
<feature type="region of interest" description="Disordered" evidence="1">
    <location>
        <begin position="345"/>
        <end position="395"/>
    </location>
</feature>
<feature type="compositionally biased region" description="Polar residues" evidence="1">
    <location>
        <begin position="345"/>
        <end position="354"/>
    </location>
</feature>
<feature type="compositionally biased region" description="Low complexity" evidence="1">
    <location>
        <begin position="293"/>
        <end position="309"/>
    </location>
</feature>
<sequence>MAYLPPATTFAPREDWDDGDFELPSDRPFHAPSSRQTSFASSSHTPLQNSSRPSFPDDPFEEDDMAGFDDIEDLDDGQGTIKLKTGHIPSVPVPNVKASSAGGKAGFISLDSMKAMQASGQFEKPGRDTRQDRGFDNAFEEDDGFGDDFDEQTETLKMPARAAGLPLRLVRPVGDKETDWDEFDAMMDEDERESTLKAGSATLKGLRDRFGPGQPFADKGNLQKSSERKEPKPLDDGDLEADFALPLTLEHLKLANKKDYPSLGLRHRSSRSSLVTNSSRSDWDRDIGDPHRSAFASPSTSSTSITSASMPVTDQSETDIHSRSIMVADEIDDFENDFVLPTPSFFSSGQSRELNNLLDRKRKAHPPPSMHGSGSSQAGKNHTVPDSGTFKASRLTRATISSAAKSRYDVHEEAFEDGLVLEEEGAELNQGRLSRLRKARLPPATPSSKGANGTLRKDSGGSRGRYDSGDLFRERKTSGKVESPEAKLRKTDSGRVMVDAVTSSPAVAGPSTPHRLRTQKSHSRLNDRPTATPGPVFAKKQSLASLRDAMASQQADSPSVPSYVAPTASSVARQAAKSRERFSEAVNQPMPPMPAMTRIPSDHGQSHRQTQTVPVSASKGKSRPPLGSAFNRPSSSASNPSHSSQSPLPSNMNNNPHMTIAHVLRRPKTTRTYGDGTELDVFDDLVVDRSKESFTPSSRSGSGSMASHASSSYISGLPNSANTNASGGLGLGRPSYHDSGSLRMKPSTSSSSHISTSTGEKRKKPLASTATSSSIASSLATPARKERKKAGLIRHLGKLEKKQVGEMTWNPQTLRWEGNYGVLREFDNQLASSVRPALIAYRAPQHGMKPVSPIPHDKENSKGNGFIAHGHGNGADASGGHAVGNTSTTSNAVRVVGNMMFDPEKMCWMSTLPQEEEDPDPFEGLADDEDDFWQDRRGGGGTITKGTFTGLDLREPSARAGSLAYGRRFISDVSTAYTATPSSVMSRSQHSDVSDDFVDEAKVDLRQGRNLLSGKLGHPSPAELNHLHNNNIGDRSISLASSRLPGGSSTDYDLSGWTWVDEDLYKETRAAERRHAHEMKGWYGASEAERMRGRDVDKEMDRARRREEKRLWEIRHLVMDG</sequence>
<feature type="compositionally biased region" description="Low complexity" evidence="1">
    <location>
        <begin position="633"/>
        <end position="650"/>
    </location>
</feature>
<feature type="compositionally biased region" description="Basic and acidic residues" evidence="1">
    <location>
        <begin position="281"/>
        <end position="292"/>
    </location>
</feature>
<feature type="compositionally biased region" description="Basic and acidic residues" evidence="1">
    <location>
        <begin position="225"/>
        <end position="235"/>
    </location>
</feature>
<dbReference type="OrthoDB" id="19159at2759"/>
<feature type="region of interest" description="Disordered" evidence="1">
    <location>
        <begin position="260"/>
        <end position="319"/>
    </location>
</feature>
<dbReference type="InterPro" id="IPR034586">
    <property type="entry name" value="Bfa1/Byr4"/>
</dbReference>
<dbReference type="EMBL" id="JABELV010000096">
    <property type="protein sequence ID" value="KAG7531257.1"/>
    <property type="molecule type" value="Genomic_DNA"/>
</dbReference>
<protein>
    <submittedName>
        <fullName evidence="2">Uncharacterized protein</fullName>
    </submittedName>
</protein>
<feature type="compositionally biased region" description="Polar residues" evidence="1">
    <location>
        <begin position="377"/>
        <end position="386"/>
    </location>
</feature>
<feature type="compositionally biased region" description="Basic and acidic residues" evidence="1">
    <location>
        <begin position="455"/>
        <end position="493"/>
    </location>
</feature>
<dbReference type="PANTHER" id="PTHR35140:SF1">
    <property type="entry name" value="MITOTIC CHECK POINT PROTEIN BFA1"/>
    <property type="match status" value="1"/>
</dbReference>
<feature type="compositionally biased region" description="Polar residues" evidence="1">
    <location>
        <begin position="33"/>
        <end position="53"/>
    </location>
</feature>
<feature type="compositionally biased region" description="Polar residues" evidence="1">
    <location>
        <begin position="551"/>
        <end position="560"/>
    </location>
</feature>
<feature type="compositionally biased region" description="Acidic residues" evidence="1">
    <location>
        <begin position="58"/>
        <end position="76"/>
    </location>
</feature>
<feature type="compositionally biased region" description="Acidic residues" evidence="1">
    <location>
        <begin position="138"/>
        <end position="150"/>
    </location>
</feature>
<keyword evidence="3" id="KW-1185">Reference proteome</keyword>
<feature type="region of interest" description="Disordered" evidence="1">
    <location>
        <begin position="429"/>
        <end position="712"/>
    </location>
</feature>
<dbReference type="GO" id="GO:0001100">
    <property type="term" value="P:negative regulation of exit from mitosis"/>
    <property type="evidence" value="ECO:0007669"/>
    <property type="project" value="InterPro"/>
</dbReference>
<accession>A0A8K0JP55</accession>
<evidence type="ECO:0000256" key="1">
    <source>
        <dbReference type="SAM" id="MobiDB-lite"/>
    </source>
</evidence>
<feature type="region of interest" description="Disordered" evidence="1">
    <location>
        <begin position="117"/>
        <end position="150"/>
    </location>
</feature>